<accession>A0AA38C4E2</accession>
<proteinExistence type="predicted"/>
<name>A0AA38C4E2_TAXCH</name>
<comment type="caution">
    <text evidence="1">The sequence shown here is derived from an EMBL/GenBank/DDBJ whole genome shotgun (WGS) entry which is preliminary data.</text>
</comment>
<dbReference type="Proteomes" id="UP000824469">
    <property type="component" value="Unassembled WGS sequence"/>
</dbReference>
<organism evidence="1 2">
    <name type="scientific">Taxus chinensis</name>
    <name type="common">Chinese yew</name>
    <name type="synonym">Taxus wallichiana var. chinensis</name>
    <dbReference type="NCBI Taxonomy" id="29808"/>
    <lineage>
        <taxon>Eukaryota</taxon>
        <taxon>Viridiplantae</taxon>
        <taxon>Streptophyta</taxon>
        <taxon>Embryophyta</taxon>
        <taxon>Tracheophyta</taxon>
        <taxon>Spermatophyta</taxon>
        <taxon>Pinopsida</taxon>
        <taxon>Pinidae</taxon>
        <taxon>Conifers II</taxon>
        <taxon>Cupressales</taxon>
        <taxon>Taxaceae</taxon>
        <taxon>Taxus</taxon>
    </lineage>
</organism>
<gene>
    <name evidence="1" type="ORF">KI387_038239</name>
</gene>
<dbReference type="PANTHER" id="PTHR33116:SF86">
    <property type="entry name" value="REVERSE TRANSCRIPTASE DOMAIN-CONTAINING PROTEIN"/>
    <property type="match status" value="1"/>
</dbReference>
<keyword evidence="2" id="KW-1185">Reference proteome</keyword>
<reference evidence="1 2" key="1">
    <citation type="journal article" date="2021" name="Nat. Plants">
        <title>The Taxus genome provides insights into paclitaxel biosynthesis.</title>
        <authorList>
            <person name="Xiong X."/>
            <person name="Gou J."/>
            <person name="Liao Q."/>
            <person name="Li Y."/>
            <person name="Zhou Q."/>
            <person name="Bi G."/>
            <person name="Li C."/>
            <person name="Du R."/>
            <person name="Wang X."/>
            <person name="Sun T."/>
            <person name="Guo L."/>
            <person name="Liang H."/>
            <person name="Lu P."/>
            <person name="Wu Y."/>
            <person name="Zhang Z."/>
            <person name="Ro D.K."/>
            <person name="Shang Y."/>
            <person name="Huang S."/>
            <person name="Yan J."/>
        </authorList>
    </citation>
    <scope>NUCLEOTIDE SEQUENCE [LARGE SCALE GENOMIC DNA]</scope>
    <source>
        <strain evidence="1">Ta-2019</strain>
    </source>
</reference>
<feature type="non-terminal residue" evidence="1">
    <location>
        <position position="121"/>
    </location>
</feature>
<dbReference type="AlphaFoldDB" id="A0AA38C4E2"/>
<dbReference type="PANTHER" id="PTHR33116">
    <property type="entry name" value="REVERSE TRANSCRIPTASE ZINC-BINDING DOMAIN-CONTAINING PROTEIN-RELATED-RELATED"/>
    <property type="match status" value="1"/>
</dbReference>
<dbReference type="OMA" id="FAKCAGF"/>
<protein>
    <recommendedName>
        <fullName evidence="3">Reverse transcriptase domain-containing protein</fullName>
    </recommendedName>
</protein>
<evidence type="ECO:0000313" key="1">
    <source>
        <dbReference type="EMBL" id="KAH9294651.1"/>
    </source>
</evidence>
<dbReference type="EMBL" id="JAHRHJ020000011">
    <property type="protein sequence ID" value="KAH9294651.1"/>
    <property type="molecule type" value="Genomic_DNA"/>
</dbReference>
<sequence>GSKPTSISQVASHLKFADATILLLLASVIEAKATKAILQLYKYASGQEINYDKISIFFFNTPEERQIKIAKILGCKISALPTTYLGLPLGTKKVSKKVWDDLLERFQKKMARWKGAILSSA</sequence>
<feature type="non-terminal residue" evidence="1">
    <location>
        <position position="1"/>
    </location>
</feature>
<evidence type="ECO:0008006" key="3">
    <source>
        <dbReference type="Google" id="ProtNLM"/>
    </source>
</evidence>
<evidence type="ECO:0000313" key="2">
    <source>
        <dbReference type="Proteomes" id="UP000824469"/>
    </source>
</evidence>